<feature type="region of interest" description="Disordered" evidence="1">
    <location>
        <begin position="1"/>
        <end position="50"/>
    </location>
</feature>
<protein>
    <submittedName>
        <fullName evidence="2">Uncharacterized protein</fullName>
    </submittedName>
</protein>
<evidence type="ECO:0000313" key="2">
    <source>
        <dbReference type="EMBL" id="KAG0259699.1"/>
    </source>
</evidence>
<dbReference type="Proteomes" id="UP000726737">
    <property type="component" value="Unassembled WGS sequence"/>
</dbReference>
<evidence type="ECO:0000256" key="1">
    <source>
        <dbReference type="SAM" id="MobiDB-lite"/>
    </source>
</evidence>
<dbReference type="AlphaFoldDB" id="A0A9P6Q390"/>
<name>A0A9P6Q390_9FUNG</name>
<evidence type="ECO:0000313" key="3">
    <source>
        <dbReference type="Proteomes" id="UP000726737"/>
    </source>
</evidence>
<dbReference type="EMBL" id="JAAAJA010000178">
    <property type="protein sequence ID" value="KAG0259699.1"/>
    <property type="molecule type" value="Genomic_DNA"/>
</dbReference>
<accession>A0A9P6Q390</accession>
<gene>
    <name evidence="2" type="ORF">BG011_002436</name>
</gene>
<feature type="compositionally biased region" description="Basic and acidic residues" evidence="1">
    <location>
        <begin position="10"/>
        <end position="34"/>
    </location>
</feature>
<keyword evidence="3" id="KW-1185">Reference proteome</keyword>
<comment type="caution">
    <text evidence="2">The sequence shown here is derived from an EMBL/GenBank/DDBJ whole genome shotgun (WGS) entry which is preliminary data.</text>
</comment>
<sequence>MFKSTYYDLNKVRSHEPYGKMDTKKGMAKKDKAKKDKAKKDKAKKGGDEELDGIMDQVDTLRRYIEYLRELVPTKESDTSPPKM</sequence>
<organism evidence="2 3">
    <name type="scientific">Mortierella polycephala</name>
    <dbReference type="NCBI Taxonomy" id="41804"/>
    <lineage>
        <taxon>Eukaryota</taxon>
        <taxon>Fungi</taxon>
        <taxon>Fungi incertae sedis</taxon>
        <taxon>Mucoromycota</taxon>
        <taxon>Mortierellomycotina</taxon>
        <taxon>Mortierellomycetes</taxon>
        <taxon>Mortierellales</taxon>
        <taxon>Mortierellaceae</taxon>
        <taxon>Mortierella</taxon>
    </lineage>
</organism>
<reference evidence="2" key="1">
    <citation type="journal article" date="2020" name="Fungal Divers.">
        <title>Resolving the Mortierellaceae phylogeny through synthesis of multi-gene phylogenetics and phylogenomics.</title>
        <authorList>
            <person name="Vandepol N."/>
            <person name="Liber J."/>
            <person name="Desiro A."/>
            <person name="Na H."/>
            <person name="Kennedy M."/>
            <person name="Barry K."/>
            <person name="Grigoriev I.V."/>
            <person name="Miller A.N."/>
            <person name="O'Donnell K."/>
            <person name="Stajich J.E."/>
            <person name="Bonito G."/>
        </authorList>
    </citation>
    <scope>NUCLEOTIDE SEQUENCE</scope>
    <source>
        <strain evidence="2">KOD948</strain>
    </source>
</reference>
<proteinExistence type="predicted"/>